<gene>
    <name evidence="1" type="ORF">FHS97_001567</name>
</gene>
<comment type="caution">
    <text evidence="1">The sequence shown here is derived from an EMBL/GenBank/DDBJ whole genome shotgun (WGS) entry which is preliminary data.</text>
</comment>
<organism evidence="1 2">
    <name type="scientific">Sphingomonas endophytica</name>
    <dbReference type="NCBI Taxonomy" id="869719"/>
    <lineage>
        <taxon>Bacteria</taxon>
        <taxon>Pseudomonadati</taxon>
        <taxon>Pseudomonadota</taxon>
        <taxon>Alphaproteobacteria</taxon>
        <taxon>Sphingomonadales</taxon>
        <taxon>Sphingomonadaceae</taxon>
        <taxon>Sphingomonas</taxon>
    </lineage>
</organism>
<accession>A0ABR6N4C3</accession>
<dbReference type="GO" id="GO:0003677">
    <property type="term" value="F:DNA binding"/>
    <property type="evidence" value="ECO:0007669"/>
    <property type="project" value="UniProtKB-KW"/>
</dbReference>
<keyword evidence="1" id="KW-0238">DNA-binding</keyword>
<sequence length="146" mass="15468">MPGAAVGQCTLVGEPGAVLALAYGLARSPHAMLKVDAADVTAPTPSTQAEATQLSVKVTFDLGWATDRLRADTSGTSAPTIDPIETLIGRTLADIECDLTWRTLARCQGDRERAAMILGIPARRIGDTLRDMRPVGFAPTVWPALR</sequence>
<dbReference type="RefSeq" id="WP_184035423.1">
    <property type="nucleotide sequence ID" value="NZ_BAABAR010000004.1"/>
</dbReference>
<protein>
    <submittedName>
        <fullName evidence="1">DNA-binding NtrC family response regulator</fullName>
    </submittedName>
</protein>
<evidence type="ECO:0000313" key="2">
    <source>
        <dbReference type="Proteomes" id="UP000560131"/>
    </source>
</evidence>
<name>A0ABR6N4C3_9SPHN</name>
<proteinExistence type="predicted"/>
<dbReference type="Proteomes" id="UP000560131">
    <property type="component" value="Unassembled WGS sequence"/>
</dbReference>
<evidence type="ECO:0000313" key="1">
    <source>
        <dbReference type="EMBL" id="MBB5725641.1"/>
    </source>
</evidence>
<reference evidence="1 2" key="1">
    <citation type="submission" date="2020-08" db="EMBL/GenBank/DDBJ databases">
        <title>Genomic Encyclopedia of Type Strains, Phase IV (KMG-IV): sequencing the most valuable type-strain genomes for metagenomic binning, comparative biology and taxonomic classification.</title>
        <authorList>
            <person name="Goeker M."/>
        </authorList>
    </citation>
    <scope>NUCLEOTIDE SEQUENCE [LARGE SCALE GENOMIC DNA]</scope>
    <source>
        <strain evidence="1 2">DSM 101535</strain>
    </source>
</reference>
<dbReference type="EMBL" id="JACIJN010000004">
    <property type="protein sequence ID" value="MBB5725641.1"/>
    <property type="molecule type" value="Genomic_DNA"/>
</dbReference>
<keyword evidence="2" id="KW-1185">Reference proteome</keyword>